<evidence type="ECO:0000313" key="13">
    <source>
        <dbReference type="EMBL" id="OQR70421.1"/>
    </source>
</evidence>
<dbReference type="InterPro" id="IPR050054">
    <property type="entry name" value="UPRTase/APRTase"/>
</dbReference>
<dbReference type="GO" id="GO:0006166">
    <property type="term" value="P:purine ribonucleoside salvage"/>
    <property type="evidence" value="ECO:0007669"/>
    <property type="project" value="UniProtKB-KW"/>
</dbReference>
<dbReference type="NCBIfam" id="NF002636">
    <property type="entry name" value="PRK02304.1-5"/>
    <property type="match status" value="1"/>
</dbReference>
<evidence type="ECO:0000256" key="2">
    <source>
        <dbReference type="ARBA" id="ARBA00003968"/>
    </source>
</evidence>
<dbReference type="GO" id="GO:0005737">
    <property type="term" value="C:cytoplasm"/>
    <property type="evidence" value="ECO:0007669"/>
    <property type="project" value="UniProtKB-SubCell"/>
</dbReference>
<dbReference type="Pfam" id="PF00156">
    <property type="entry name" value="Pribosyltran"/>
    <property type="match status" value="1"/>
</dbReference>
<evidence type="ECO:0000256" key="10">
    <source>
        <dbReference type="ARBA" id="ARBA00022679"/>
    </source>
</evidence>
<protein>
    <recommendedName>
        <fullName evidence="7">adenine phosphoribosyltransferase</fullName>
        <ecNumber evidence="7">2.4.2.7</ecNumber>
    </recommendedName>
</protein>
<accession>A0A1V9XAJ8</accession>
<comment type="subcellular location">
    <subcellularLocation>
        <location evidence="3">Cytoplasm</location>
    </subcellularLocation>
</comment>
<evidence type="ECO:0000256" key="6">
    <source>
        <dbReference type="ARBA" id="ARBA00011738"/>
    </source>
</evidence>
<dbReference type="InterPro" id="IPR000836">
    <property type="entry name" value="PRTase_dom"/>
</dbReference>
<evidence type="ECO:0000256" key="5">
    <source>
        <dbReference type="ARBA" id="ARBA00008391"/>
    </source>
</evidence>
<dbReference type="PANTHER" id="PTHR32315:SF3">
    <property type="entry name" value="ADENINE PHOSPHORIBOSYLTRANSFERASE"/>
    <property type="match status" value="1"/>
</dbReference>
<dbReference type="OrthoDB" id="363185at2759"/>
<comment type="pathway">
    <text evidence="4">Purine metabolism; AMP biosynthesis via salvage pathway; AMP from adenine: step 1/1.</text>
</comment>
<dbReference type="InParanoid" id="A0A1V9XAJ8"/>
<proteinExistence type="inferred from homology"/>
<evidence type="ECO:0000256" key="8">
    <source>
        <dbReference type="ARBA" id="ARBA00022490"/>
    </source>
</evidence>
<dbReference type="STRING" id="418985.A0A1V9XAJ8"/>
<name>A0A1V9XAJ8_9ACAR</name>
<evidence type="ECO:0000256" key="7">
    <source>
        <dbReference type="ARBA" id="ARBA00011893"/>
    </source>
</evidence>
<comment type="catalytic activity">
    <reaction evidence="1">
        <text>AMP + diphosphate = 5-phospho-alpha-D-ribose 1-diphosphate + adenine</text>
        <dbReference type="Rhea" id="RHEA:16609"/>
        <dbReference type="ChEBI" id="CHEBI:16708"/>
        <dbReference type="ChEBI" id="CHEBI:33019"/>
        <dbReference type="ChEBI" id="CHEBI:58017"/>
        <dbReference type="ChEBI" id="CHEBI:456215"/>
        <dbReference type="EC" id="2.4.2.7"/>
    </reaction>
</comment>
<comment type="subunit">
    <text evidence="6">Homodimer.</text>
</comment>
<evidence type="ECO:0000313" key="14">
    <source>
        <dbReference type="Proteomes" id="UP000192247"/>
    </source>
</evidence>
<organism evidence="13 14">
    <name type="scientific">Tropilaelaps mercedesae</name>
    <dbReference type="NCBI Taxonomy" id="418985"/>
    <lineage>
        <taxon>Eukaryota</taxon>
        <taxon>Metazoa</taxon>
        <taxon>Ecdysozoa</taxon>
        <taxon>Arthropoda</taxon>
        <taxon>Chelicerata</taxon>
        <taxon>Arachnida</taxon>
        <taxon>Acari</taxon>
        <taxon>Parasitiformes</taxon>
        <taxon>Mesostigmata</taxon>
        <taxon>Gamasina</taxon>
        <taxon>Dermanyssoidea</taxon>
        <taxon>Laelapidae</taxon>
        <taxon>Tropilaelaps</taxon>
    </lineage>
</organism>
<keyword evidence="11" id="KW-0660">Purine salvage</keyword>
<keyword evidence="14" id="KW-1185">Reference proteome</keyword>
<dbReference type="GO" id="GO:0002055">
    <property type="term" value="F:adenine binding"/>
    <property type="evidence" value="ECO:0007669"/>
    <property type="project" value="TreeGrafter"/>
</dbReference>
<dbReference type="GO" id="GO:0003999">
    <property type="term" value="F:adenine phosphoribosyltransferase activity"/>
    <property type="evidence" value="ECO:0007669"/>
    <property type="project" value="UniProtKB-EC"/>
</dbReference>
<dbReference type="InterPro" id="IPR029057">
    <property type="entry name" value="PRTase-like"/>
</dbReference>
<evidence type="ECO:0000256" key="1">
    <source>
        <dbReference type="ARBA" id="ARBA00000868"/>
    </source>
</evidence>
<dbReference type="Gene3D" id="3.40.50.2020">
    <property type="match status" value="1"/>
</dbReference>
<evidence type="ECO:0000259" key="12">
    <source>
        <dbReference type="Pfam" id="PF00156"/>
    </source>
</evidence>
<evidence type="ECO:0000256" key="3">
    <source>
        <dbReference type="ARBA" id="ARBA00004496"/>
    </source>
</evidence>
<evidence type="ECO:0000256" key="11">
    <source>
        <dbReference type="ARBA" id="ARBA00022726"/>
    </source>
</evidence>
<gene>
    <name evidence="13" type="ORF">BIW11_01683</name>
</gene>
<comment type="function">
    <text evidence="2">Catalyzes a salvage reaction resulting in the formation of AMP, that is energically less costly than de novo synthesis.</text>
</comment>
<dbReference type="GO" id="GO:0044209">
    <property type="term" value="P:AMP salvage"/>
    <property type="evidence" value="ECO:0007669"/>
    <property type="project" value="TreeGrafter"/>
</dbReference>
<dbReference type="EMBL" id="MNPL01017622">
    <property type="protein sequence ID" value="OQR70421.1"/>
    <property type="molecule type" value="Genomic_DNA"/>
</dbReference>
<dbReference type="AlphaFoldDB" id="A0A1V9XAJ8"/>
<comment type="similarity">
    <text evidence="5">Belongs to the purine/pyrimidine phosphoribosyltransferase family.</text>
</comment>
<reference evidence="13 14" key="1">
    <citation type="journal article" date="2017" name="Gigascience">
        <title>Draft genome of the honey bee ectoparasitic mite, Tropilaelaps mercedesae, is shaped by the parasitic life history.</title>
        <authorList>
            <person name="Dong X."/>
            <person name="Armstrong S.D."/>
            <person name="Xia D."/>
            <person name="Makepeace B.L."/>
            <person name="Darby A.C."/>
            <person name="Kadowaki T."/>
        </authorList>
    </citation>
    <scope>NUCLEOTIDE SEQUENCE [LARGE SCALE GENOMIC DNA]</scope>
    <source>
        <strain evidence="13">Wuxi-XJTLU</strain>
    </source>
</reference>
<dbReference type="SUPFAM" id="SSF53271">
    <property type="entry name" value="PRTase-like"/>
    <property type="match status" value="1"/>
</dbReference>
<dbReference type="FunCoup" id="A0A1V9XAJ8">
    <property type="interactions" value="590"/>
</dbReference>
<comment type="caution">
    <text evidence="13">The sequence shown here is derived from an EMBL/GenBank/DDBJ whole genome shotgun (WGS) entry which is preliminary data.</text>
</comment>
<evidence type="ECO:0000256" key="4">
    <source>
        <dbReference type="ARBA" id="ARBA00004659"/>
    </source>
</evidence>
<dbReference type="GO" id="GO:0016208">
    <property type="term" value="F:AMP binding"/>
    <property type="evidence" value="ECO:0007669"/>
    <property type="project" value="TreeGrafter"/>
</dbReference>
<dbReference type="Proteomes" id="UP000192247">
    <property type="component" value="Unassembled WGS sequence"/>
</dbReference>
<dbReference type="GO" id="GO:0006168">
    <property type="term" value="P:adenine salvage"/>
    <property type="evidence" value="ECO:0007669"/>
    <property type="project" value="TreeGrafter"/>
</dbReference>
<dbReference type="FunFam" id="3.40.50.2020:FF:000004">
    <property type="entry name" value="Adenine phosphoribosyltransferase"/>
    <property type="match status" value="1"/>
</dbReference>
<keyword evidence="9 13" id="KW-0328">Glycosyltransferase</keyword>
<keyword evidence="8" id="KW-0963">Cytoplasm</keyword>
<dbReference type="EC" id="2.4.2.7" evidence="7"/>
<sequence>MDRVKDLVATFSDFPKKGVQFRDIMPVFRDPQAYAALLTELERQITPLASDCAGLIGVESRGFLLAAPLAARMGLPFIPVRKPGKLPGNTYRRSFDLEYGKDVLEVQVDSIEKGRSYVILDDLLATGGTLRAACDLIQDCGATVISRGYPLHRL</sequence>
<keyword evidence="10 13" id="KW-0808">Transferase</keyword>
<dbReference type="CDD" id="cd06223">
    <property type="entry name" value="PRTases_typeI"/>
    <property type="match status" value="1"/>
</dbReference>
<evidence type="ECO:0000256" key="9">
    <source>
        <dbReference type="ARBA" id="ARBA00022676"/>
    </source>
</evidence>
<feature type="domain" description="Phosphoribosyltransferase" evidence="12">
    <location>
        <begin position="55"/>
        <end position="145"/>
    </location>
</feature>
<dbReference type="PANTHER" id="PTHR32315">
    <property type="entry name" value="ADENINE PHOSPHORIBOSYLTRANSFERASE"/>
    <property type="match status" value="1"/>
</dbReference>